<gene>
    <name evidence="6" type="ORF">K469DRAFT_576581</name>
</gene>
<organism evidence="6 7">
    <name type="scientific">Zopfia rhizophila CBS 207.26</name>
    <dbReference type="NCBI Taxonomy" id="1314779"/>
    <lineage>
        <taxon>Eukaryota</taxon>
        <taxon>Fungi</taxon>
        <taxon>Dikarya</taxon>
        <taxon>Ascomycota</taxon>
        <taxon>Pezizomycotina</taxon>
        <taxon>Dothideomycetes</taxon>
        <taxon>Dothideomycetes incertae sedis</taxon>
        <taxon>Zopfiaceae</taxon>
        <taxon>Zopfia</taxon>
    </lineage>
</organism>
<name>A0A6A6E3M8_9PEZI</name>
<evidence type="ECO:0000256" key="3">
    <source>
        <dbReference type="ARBA" id="ARBA00022691"/>
    </source>
</evidence>
<dbReference type="PANTHER" id="PTHR43712">
    <property type="entry name" value="PUTATIVE (AFU_ORTHOLOGUE AFUA_4G14580)-RELATED"/>
    <property type="match status" value="1"/>
</dbReference>
<dbReference type="PROSITE" id="PS51683">
    <property type="entry name" value="SAM_OMT_II"/>
    <property type="match status" value="1"/>
</dbReference>
<dbReference type="PIRSF" id="PIRSF005739">
    <property type="entry name" value="O-mtase"/>
    <property type="match status" value="1"/>
</dbReference>
<keyword evidence="7" id="KW-1185">Reference proteome</keyword>
<dbReference type="InterPro" id="IPR029063">
    <property type="entry name" value="SAM-dependent_MTases_sf"/>
</dbReference>
<dbReference type="EMBL" id="ML994634">
    <property type="protein sequence ID" value="KAF2185209.1"/>
    <property type="molecule type" value="Genomic_DNA"/>
</dbReference>
<dbReference type="Gene3D" id="3.40.50.150">
    <property type="entry name" value="Vaccinia Virus protein VP39"/>
    <property type="match status" value="1"/>
</dbReference>
<dbReference type="Pfam" id="PF08100">
    <property type="entry name" value="Dimerisation"/>
    <property type="match status" value="1"/>
</dbReference>
<dbReference type="Proteomes" id="UP000800200">
    <property type="component" value="Unassembled WGS sequence"/>
</dbReference>
<accession>A0A6A6E3M8</accession>
<dbReference type="GO" id="GO:0032259">
    <property type="term" value="P:methylation"/>
    <property type="evidence" value="ECO:0007669"/>
    <property type="project" value="UniProtKB-KW"/>
</dbReference>
<keyword evidence="3" id="KW-0949">S-adenosyl-L-methionine</keyword>
<evidence type="ECO:0000256" key="2">
    <source>
        <dbReference type="ARBA" id="ARBA00022679"/>
    </source>
</evidence>
<feature type="domain" description="O-methyltransferase dimerisation" evidence="5">
    <location>
        <begin position="61"/>
        <end position="120"/>
    </location>
</feature>
<reference evidence="6" key="1">
    <citation type="journal article" date="2020" name="Stud. Mycol.">
        <title>101 Dothideomycetes genomes: a test case for predicting lifestyles and emergence of pathogens.</title>
        <authorList>
            <person name="Haridas S."/>
            <person name="Albert R."/>
            <person name="Binder M."/>
            <person name="Bloem J."/>
            <person name="Labutti K."/>
            <person name="Salamov A."/>
            <person name="Andreopoulos B."/>
            <person name="Baker S."/>
            <person name="Barry K."/>
            <person name="Bills G."/>
            <person name="Bluhm B."/>
            <person name="Cannon C."/>
            <person name="Castanera R."/>
            <person name="Culley D."/>
            <person name="Daum C."/>
            <person name="Ezra D."/>
            <person name="Gonzalez J."/>
            <person name="Henrissat B."/>
            <person name="Kuo A."/>
            <person name="Liang C."/>
            <person name="Lipzen A."/>
            <person name="Lutzoni F."/>
            <person name="Magnuson J."/>
            <person name="Mondo S."/>
            <person name="Nolan M."/>
            <person name="Ohm R."/>
            <person name="Pangilinan J."/>
            <person name="Park H.-J."/>
            <person name="Ramirez L."/>
            <person name="Alfaro M."/>
            <person name="Sun H."/>
            <person name="Tritt A."/>
            <person name="Yoshinaga Y."/>
            <person name="Zwiers L.-H."/>
            <person name="Turgeon B."/>
            <person name="Goodwin S."/>
            <person name="Spatafora J."/>
            <person name="Crous P."/>
            <person name="Grigoriev I."/>
        </authorList>
    </citation>
    <scope>NUCLEOTIDE SEQUENCE</scope>
    <source>
        <strain evidence="6">CBS 207.26</strain>
    </source>
</reference>
<feature type="domain" description="O-methyltransferase C-terminal" evidence="4">
    <location>
        <begin position="222"/>
        <end position="362"/>
    </location>
</feature>
<dbReference type="InterPro" id="IPR012967">
    <property type="entry name" value="COMT_dimerisation"/>
</dbReference>
<dbReference type="SUPFAM" id="SSF53335">
    <property type="entry name" value="S-adenosyl-L-methionine-dependent methyltransferases"/>
    <property type="match status" value="1"/>
</dbReference>
<evidence type="ECO:0000256" key="1">
    <source>
        <dbReference type="ARBA" id="ARBA00022603"/>
    </source>
</evidence>
<evidence type="ECO:0000313" key="7">
    <source>
        <dbReference type="Proteomes" id="UP000800200"/>
    </source>
</evidence>
<evidence type="ECO:0000259" key="5">
    <source>
        <dbReference type="Pfam" id="PF08100"/>
    </source>
</evidence>
<evidence type="ECO:0000313" key="6">
    <source>
        <dbReference type="EMBL" id="KAF2185209.1"/>
    </source>
</evidence>
<dbReference type="GO" id="GO:0008171">
    <property type="term" value="F:O-methyltransferase activity"/>
    <property type="evidence" value="ECO:0007669"/>
    <property type="project" value="InterPro"/>
</dbReference>
<dbReference type="InterPro" id="IPR036388">
    <property type="entry name" value="WH-like_DNA-bd_sf"/>
</dbReference>
<dbReference type="AlphaFoldDB" id="A0A6A6E3M8"/>
<dbReference type="PANTHER" id="PTHR43712:SF17">
    <property type="entry name" value="O-METHYLTRANSFERASE"/>
    <property type="match status" value="1"/>
</dbReference>
<dbReference type="InterPro" id="IPR016461">
    <property type="entry name" value="COMT-like"/>
</dbReference>
<keyword evidence="1 6" id="KW-0489">Methyltransferase</keyword>
<sequence length="385" mass="41936">MSRLTPSQLLTEVEALASNPSEDLASEPELRAKLYRACRAASTSLEQPTELVVRELLSQPVESTLVNIALDLELFAKLTEEGGNPKSLSSLAESTKTDHTLLKRLLRALAAFGAVKEVEGEKYILSPAYSILADAAFGHAVVNCANFLNPTYQALPSLLKSINYQTPTDPKNTAAQRAFGYTDTDLMGILAEKPTAAQGFGMLMSTWGEGHALLQHLYPVQAELVEKFDPQSSDVIFVDVGGGYGQKAIALKEAFPDLPGRIIVQDLPMSIERAPKVEGIEFMVHDFFTEQPIKDEACVKILSHLRHAMAPGYSKLLIHEQITPEIGASVWNSIQDINMMALCGVAERTEDVWRKLLQQAGLRVNSVYQAKDGVSEGVIAAEAEA</sequence>
<dbReference type="InterPro" id="IPR036390">
    <property type="entry name" value="WH_DNA-bd_sf"/>
</dbReference>
<evidence type="ECO:0000259" key="4">
    <source>
        <dbReference type="Pfam" id="PF00891"/>
    </source>
</evidence>
<dbReference type="SUPFAM" id="SSF46785">
    <property type="entry name" value="Winged helix' DNA-binding domain"/>
    <property type="match status" value="1"/>
</dbReference>
<dbReference type="Pfam" id="PF00891">
    <property type="entry name" value="Methyltransf_2"/>
    <property type="match status" value="1"/>
</dbReference>
<keyword evidence="2 6" id="KW-0808">Transferase</keyword>
<dbReference type="InterPro" id="IPR001077">
    <property type="entry name" value="COMT_C"/>
</dbReference>
<dbReference type="Gene3D" id="1.10.10.10">
    <property type="entry name" value="Winged helix-like DNA-binding domain superfamily/Winged helix DNA-binding domain"/>
    <property type="match status" value="1"/>
</dbReference>
<dbReference type="OrthoDB" id="2410195at2759"/>
<dbReference type="GO" id="GO:0046983">
    <property type="term" value="F:protein dimerization activity"/>
    <property type="evidence" value="ECO:0007669"/>
    <property type="project" value="InterPro"/>
</dbReference>
<protein>
    <submittedName>
        <fullName evidence="6">S-adenosyl-L-methionine-dependent methyltransferase</fullName>
    </submittedName>
</protein>
<proteinExistence type="predicted"/>